<dbReference type="EMBL" id="AVFO01000015">
    <property type="protein sequence ID" value="ESU26737.1"/>
    <property type="molecule type" value="Genomic_DNA"/>
</dbReference>
<comment type="caution">
    <text evidence="1">The sequence shown here is derived from an EMBL/GenBank/DDBJ whole genome shotgun (WGS) entry which is preliminary data.</text>
</comment>
<evidence type="ECO:0000313" key="1">
    <source>
        <dbReference type="EMBL" id="ESU26737.1"/>
    </source>
</evidence>
<reference evidence="1 2" key="1">
    <citation type="submission" date="2013-08" db="EMBL/GenBank/DDBJ databases">
        <title>Flavobacterium saliperosum type strain genome sequencing.</title>
        <authorList>
            <person name="Lee K."/>
            <person name="Yi H."/>
            <person name="Park S."/>
            <person name="Chun J."/>
        </authorList>
    </citation>
    <scope>NUCLEOTIDE SEQUENCE [LARGE SCALE GENOMIC DNA]</scope>
    <source>
        <strain evidence="1 2">S13</strain>
    </source>
</reference>
<sequence>MRILKKQKKDKFRLEIKFVSYICKRKPEEKFELIATSLKNAKAVTTTPLGIPCNYFSSLKFKTI</sequence>
<organism evidence="1 2">
    <name type="scientific">Flavobacterium saliperosum S13</name>
    <dbReference type="NCBI Taxonomy" id="1341155"/>
    <lineage>
        <taxon>Bacteria</taxon>
        <taxon>Pseudomonadati</taxon>
        <taxon>Bacteroidota</taxon>
        <taxon>Flavobacteriia</taxon>
        <taxon>Flavobacteriales</taxon>
        <taxon>Flavobacteriaceae</taxon>
        <taxon>Flavobacterium</taxon>
    </lineage>
</organism>
<evidence type="ECO:0000313" key="2">
    <source>
        <dbReference type="Proteomes" id="UP000018234"/>
    </source>
</evidence>
<protein>
    <submittedName>
        <fullName evidence="1">Uncharacterized protein</fullName>
    </submittedName>
</protein>
<gene>
    <name evidence="1" type="ORF">FSS13T_09010</name>
</gene>
<keyword evidence="2" id="KW-1185">Reference proteome</keyword>
<dbReference type="Proteomes" id="UP000018234">
    <property type="component" value="Unassembled WGS sequence"/>
</dbReference>
<proteinExistence type="predicted"/>
<accession>A0ABN0QHJ5</accession>
<name>A0ABN0QHJ5_9FLAO</name>